<comment type="caution">
    <text evidence="18">The sequence shown here is derived from an EMBL/GenBank/DDBJ whole genome shotgun (WGS) entry which is preliminary data.</text>
</comment>
<feature type="site" description="Transition state stabilizer" evidence="16">
    <location>
        <position position="394"/>
    </location>
</feature>
<dbReference type="SUPFAM" id="SSF81296">
    <property type="entry name" value="E set domains"/>
    <property type="match status" value="1"/>
</dbReference>
<dbReference type="GO" id="GO:0033942">
    <property type="term" value="F:4-alpha-D-(1-&gt;4)-alpha-D-glucanotrehalose trehalohydrolase activity"/>
    <property type="evidence" value="ECO:0007669"/>
    <property type="project" value="UniProtKB-EC"/>
</dbReference>
<dbReference type="AlphaFoldDB" id="A0A177NS49"/>
<accession>A0A177NS49</accession>
<evidence type="ECO:0000256" key="12">
    <source>
        <dbReference type="ARBA" id="ARBA00034013"/>
    </source>
</evidence>
<gene>
    <name evidence="18" type="ORF">A1359_20190</name>
</gene>
<dbReference type="CDD" id="cd11325">
    <property type="entry name" value="AmyAc_GTHase"/>
    <property type="match status" value="1"/>
</dbReference>
<dbReference type="InterPro" id="IPR014756">
    <property type="entry name" value="Ig_E-set"/>
</dbReference>
<dbReference type="InterPro" id="IPR006047">
    <property type="entry name" value="GH13_cat_dom"/>
</dbReference>
<organism evidence="18 19">
    <name type="scientific">Methylomonas lenta</name>
    <dbReference type="NCBI Taxonomy" id="980561"/>
    <lineage>
        <taxon>Bacteria</taxon>
        <taxon>Pseudomonadati</taxon>
        <taxon>Pseudomonadota</taxon>
        <taxon>Gammaproteobacteria</taxon>
        <taxon>Methylococcales</taxon>
        <taxon>Methylococcaceae</taxon>
        <taxon>Methylomonas</taxon>
    </lineage>
</organism>
<dbReference type="PANTHER" id="PTHR43651:SF11">
    <property type="entry name" value="MALTO-OLIGOSYLTREHALOSE TREHALOHYDROLASE"/>
    <property type="match status" value="1"/>
</dbReference>
<dbReference type="InterPro" id="IPR012768">
    <property type="entry name" value="Trehalose_TreZ"/>
</dbReference>
<evidence type="ECO:0000256" key="9">
    <source>
        <dbReference type="ARBA" id="ARBA00023295"/>
    </source>
</evidence>
<dbReference type="InterPro" id="IPR004193">
    <property type="entry name" value="Glyco_hydro_13_N"/>
</dbReference>
<evidence type="ECO:0000256" key="8">
    <source>
        <dbReference type="ARBA" id="ARBA00023277"/>
    </source>
</evidence>
<dbReference type="OrthoDB" id="9800174at2"/>
<dbReference type="PIRSF" id="PIRSF006337">
    <property type="entry name" value="Trehalose_TreZ"/>
    <property type="match status" value="1"/>
</dbReference>
<keyword evidence="7 14" id="KW-0378">Hydrolase</keyword>
<feature type="domain" description="Glycosyl hydrolase family 13 catalytic" evidence="17">
    <location>
        <begin position="114"/>
        <end position="460"/>
    </location>
</feature>
<dbReference type="Pfam" id="PF11941">
    <property type="entry name" value="DUF3459"/>
    <property type="match status" value="1"/>
</dbReference>
<evidence type="ECO:0000313" key="19">
    <source>
        <dbReference type="Proteomes" id="UP000078476"/>
    </source>
</evidence>
<evidence type="ECO:0000256" key="4">
    <source>
        <dbReference type="ARBA" id="ARBA00012268"/>
    </source>
</evidence>
<evidence type="ECO:0000256" key="6">
    <source>
        <dbReference type="ARBA" id="ARBA00022490"/>
    </source>
</evidence>
<keyword evidence="19" id="KW-1185">Reference proteome</keyword>
<dbReference type="Gene3D" id="3.20.20.80">
    <property type="entry name" value="Glycosidases"/>
    <property type="match status" value="1"/>
</dbReference>
<dbReference type="Gene3D" id="1.10.10.760">
    <property type="entry name" value="E-set domains of sugar-utilizing enzymes"/>
    <property type="match status" value="1"/>
</dbReference>
<name>A0A177NS49_9GAMM</name>
<dbReference type="EC" id="3.2.1.141" evidence="4 13"/>
<evidence type="ECO:0000259" key="17">
    <source>
        <dbReference type="SMART" id="SM00642"/>
    </source>
</evidence>
<evidence type="ECO:0000256" key="10">
    <source>
        <dbReference type="ARBA" id="ARBA00032057"/>
    </source>
</evidence>
<dbReference type="GO" id="GO:0005992">
    <property type="term" value="P:trehalose biosynthetic process"/>
    <property type="evidence" value="ECO:0007669"/>
    <property type="project" value="UniProtKB-UniRule"/>
</dbReference>
<feature type="active site" description="Proton donor" evidence="15">
    <location>
        <position position="297"/>
    </location>
</feature>
<dbReference type="UniPathway" id="UPA00299"/>
<dbReference type="SMART" id="SM00642">
    <property type="entry name" value="Aamy"/>
    <property type="match status" value="1"/>
</dbReference>
<evidence type="ECO:0000256" key="11">
    <source>
        <dbReference type="ARBA" id="ARBA00033284"/>
    </source>
</evidence>
<dbReference type="InterPro" id="IPR044901">
    <property type="entry name" value="Trehalose_TreZ_E-set_sf"/>
</dbReference>
<feature type="active site" description="Nucleophile" evidence="15">
    <location>
        <position position="261"/>
    </location>
</feature>
<evidence type="ECO:0000256" key="7">
    <source>
        <dbReference type="ARBA" id="ARBA00022801"/>
    </source>
</evidence>
<dbReference type="GO" id="GO:0005737">
    <property type="term" value="C:cytoplasm"/>
    <property type="evidence" value="ECO:0007669"/>
    <property type="project" value="UniProtKB-SubCell"/>
</dbReference>
<evidence type="ECO:0000256" key="13">
    <source>
        <dbReference type="NCBIfam" id="TIGR02402"/>
    </source>
</evidence>
<dbReference type="Proteomes" id="UP000078476">
    <property type="component" value="Unassembled WGS sequence"/>
</dbReference>
<keyword evidence="8" id="KW-0119">Carbohydrate metabolism</keyword>
<evidence type="ECO:0000256" key="15">
    <source>
        <dbReference type="PIRSR" id="PIRSR006337-1"/>
    </source>
</evidence>
<dbReference type="Pfam" id="PF02922">
    <property type="entry name" value="CBM_48"/>
    <property type="match status" value="1"/>
</dbReference>
<evidence type="ECO:0000256" key="3">
    <source>
        <dbReference type="ARBA" id="ARBA00008061"/>
    </source>
</evidence>
<evidence type="ECO:0000256" key="14">
    <source>
        <dbReference type="PIRNR" id="PIRNR006337"/>
    </source>
</evidence>
<sequence>MPFGTEFSASGIACFRLWAPNAHHVELCLLSQATESHYPMQPDSEGWWLLRLTDVNIGMLYRYRIDQQHHVPDPASRYQPADVHGYSQLLNPESWVWTDNEWRGRPWQEAVIYELHVGSFTPAGSFNAVTEKLDYLSALGITAIQLMPIADFPGQRNWGYDGVLPFAPDSQYGAPDDLKRLVQTAHAKGMMVFLDVVYNHFGPEGNYLHLYAEAFFSKKHRTPWGKGFNFDGKHSHWVRQFFIHNARYWLEEFHLDGLRLDAVQAIIDSSQPHFLVELANQVREQWGDERQIHLILENDSNTAGYLNRDTNGKPNQYTAQWNDDIHHALHVLLTGESWGYYQDFTQHPLQHLSRCLTSGFAYQGEISSYRNAPRGEPSAQLSPLAFISFLQNHDQIGNRALAERIHNLAPAAAVRAATALLLLAPFPTMLFMGQEWGCRQPFGFFCDFEAHLAKRVNQARRREFADMPGFETAKARRTIADPAALSSFQMSILDWQACDHEEESDWLSFHRKLLRLRQQAIIPRLPMVLTNSLAKQIGPLALQIDWQMGDGSRLTALLNLGEVAVDISTDKPAGQLLYATLNGLDSQNFADSLPAWSVIWLLVPVEQTPAPMS</sequence>
<keyword evidence="6" id="KW-0963">Cytoplasm</keyword>
<dbReference type="Pfam" id="PF00128">
    <property type="entry name" value="Alpha-amylase"/>
    <property type="match status" value="1"/>
</dbReference>
<proteinExistence type="inferred from homology"/>
<evidence type="ECO:0000256" key="16">
    <source>
        <dbReference type="PIRSR" id="PIRSR006337-3"/>
    </source>
</evidence>
<keyword evidence="9 14" id="KW-0326">Glycosidase</keyword>
<comment type="catalytic activity">
    <reaction evidence="12 14">
        <text>hydrolysis of (1-&gt;4)-alpha-D-glucosidic linkage in 4-alpha-D-[(1-&gt;4)-alpha-D-glucanosyl]n trehalose to yield trehalose and (1-&gt;4)-alpha-D-glucan.</text>
        <dbReference type="EC" id="3.2.1.141"/>
    </reaction>
</comment>
<dbReference type="NCBIfam" id="TIGR02402">
    <property type="entry name" value="trehalose_TreZ"/>
    <property type="match status" value="1"/>
</dbReference>
<evidence type="ECO:0000313" key="18">
    <source>
        <dbReference type="EMBL" id="OAI20918.1"/>
    </source>
</evidence>
<dbReference type="InterPro" id="IPR017853">
    <property type="entry name" value="GH"/>
</dbReference>
<dbReference type="SUPFAM" id="SSF51445">
    <property type="entry name" value="(Trans)glycosidases"/>
    <property type="match status" value="1"/>
</dbReference>
<dbReference type="CDD" id="cd02853">
    <property type="entry name" value="E_set_MTHase_like_N"/>
    <property type="match status" value="1"/>
</dbReference>
<comment type="pathway">
    <text evidence="2 14">Glycan biosynthesis; trehalose biosynthesis.</text>
</comment>
<evidence type="ECO:0000256" key="1">
    <source>
        <dbReference type="ARBA" id="ARBA00004496"/>
    </source>
</evidence>
<dbReference type="Gene3D" id="2.60.40.10">
    <property type="entry name" value="Immunoglobulins"/>
    <property type="match status" value="1"/>
</dbReference>
<dbReference type="RefSeq" id="WP_066977199.1">
    <property type="nucleotide sequence ID" value="NZ_LUUI01000026.1"/>
</dbReference>
<reference evidence="18 19" key="1">
    <citation type="submission" date="2016-03" db="EMBL/GenBank/DDBJ databases">
        <authorList>
            <person name="Ploux O."/>
        </authorList>
    </citation>
    <scope>NUCLEOTIDE SEQUENCE [LARGE SCALE GENOMIC DNA]</scope>
    <source>
        <strain evidence="18 19">R-45370</strain>
    </source>
</reference>
<evidence type="ECO:0000256" key="2">
    <source>
        <dbReference type="ARBA" id="ARBA00005199"/>
    </source>
</evidence>
<dbReference type="EMBL" id="LUUI01000026">
    <property type="protein sequence ID" value="OAI20918.1"/>
    <property type="molecule type" value="Genomic_DNA"/>
</dbReference>
<dbReference type="InterPro" id="IPR013783">
    <property type="entry name" value="Ig-like_fold"/>
</dbReference>
<dbReference type="STRING" id="980561.A1359_20190"/>
<comment type="similarity">
    <text evidence="3 14">Belongs to the glycosyl hydrolase 13 family.</text>
</comment>
<comment type="subcellular location">
    <subcellularLocation>
        <location evidence="1 15">Cytoplasm</location>
    </subcellularLocation>
</comment>
<protein>
    <recommendedName>
        <fullName evidence="5 13">Malto-oligosyltrehalose trehalohydrolase</fullName>
        <shortName evidence="14">MTHase</shortName>
        <ecNumber evidence="4 13">3.2.1.141</ecNumber>
    </recommendedName>
    <alternativeName>
        <fullName evidence="11 14">4-alpha-D-((1-&gt;4)-alpha-D-glucano)trehalose trehalohydrolase</fullName>
    </alternativeName>
    <alternativeName>
        <fullName evidence="10 14">Maltooligosyl trehalose trehalohydrolase</fullName>
    </alternativeName>
</protein>
<evidence type="ECO:0000256" key="5">
    <source>
        <dbReference type="ARBA" id="ARBA00015938"/>
    </source>
</evidence>
<dbReference type="InterPro" id="IPR022567">
    <property type="entry name" value="DUF3459"/>
</dbReference>
<dbReference type="PANTHER" id="PTHR43651">
    <property type="entry name" value="1,4-ALPHA-GLUCAN-BRANCHING ENZYME"/>
    <property type="match status" value="1"/>
</dbReference>